<protein>
    <submittedName>
        <fullName evidence="1">Uncharacterized protein</fullName>
    </submittedName>
</protein>
<dbReference type="EMBL" id="VSSQ01000062">
    <property type="protein sequence ID" value="MPL71910.1"/>
    <property type="molecule type" value="Genomic_DNA"/>
</dbReference>
<dbReference type="AlphaFoldDB" id="A0A644TYD2"/>
<comment type="caution">
    <text evidence="1">The sequence shown here is derived from an EMBL/GenBank/DDBJ whole genome shotgun (WGS) entry which is preliminary data.</text>
</comment>
<accession>A0A644TYD2</accession>
<proteinExistence type="predicted"/>
<evidence type="ECO:0000313" key="1">
    <source>
        <dbReference type="EMBL" id="MPL71910.1"/>
    </source>
</evidence>
<name>A0A644TYD2_9ZZZZ</name>
<gene>
    <name evidence="1" type="ORF">SDC9_17689</name>
</gene>
<reference evidence="1" key="1">
    <citation type="submission" date="2019-08" db="EMBL/GenBank/DDBJ databases">
        <authorList>
            <person name="Kucharzyk K."/>
            <person name="Murdoch R.W."/>
            <person name="Higgins S."/>
            <person name="Loffler F."/>
        </authorList>
    </citation>
    <scope>NUCLEOTIDE SEQUENCE</scope>
</reference>
<organism evidence="1">
    <name type="scientific">bioreactor metagenome</name>
    <dbReference type="NCBI Taxonomy" id="1076179"/>
    <lineage>
        <taxon>unclassified sequences</taxon>
        <taxon>metagenomes</taxon>
        <taxon>ecological metagenomes</taxon>
    </lineage>
</organism>
<sequence length="65" mass="7564">MPKYYKTISFDAESPEQAEKTQRAMQILLDRIRDKKHLVELADIVDKKPGLIEKAIPKLPLLKFL</sequence>